<keyword evidence="1" id="KW-0732">Signal</keyword>
<evidence type="ECO:0008006" key="4">
    <source>
        <dbReference type="Google" id="ProtNLM"/>
    </source>
</evidence>
<evidence type="ECO:0000256" key="1">
    <source>
        <dbReference type="SAM" id="SignalP"/>
    </source>
</evidence>
<keyword evidence="3" id="KW-1185">Reference proteome</keyword>
<organism evidence="2 3">
    <name type="scientific">Spirosoma endophyticum</name>
    <dbReference type="NCBI Taxonomy" id="662367"/>
    <lineage>
        <taxon>Bacteria</taxon>
        <taxon>Pseudomonadati</taxon>
        <taxon>Bacteroidota</taxon>
        <taxon>Cytophagia</taxon>
        <taxon>Cytophagales</taxon>
        <taxon>Cytophagaceae</taxon>
        <taxon>Spirosoma</taxon>
    </lineage>
</organism>
<dbReference type="EMBL" id="FOLQ01000017">
    <property type="protein sequence ID" value="SFE66755.1"/>
    <property type="molecule type" value="Genomic_DNA"/>
</dbReference>
<feature type="chain" id="PRO_5011537975" description="Por secretion system C-terminal sorting domain-containing protein" evidence="1">
    <location>
        <begin position="20"/>
        <end position="130"/>
    </location>
</feature>
<dbReference type="STRING" id="662367.SAMN05216167_11763"/>
<protein>
    <recommendedName>
        <fullName evidence="4">Por secretion system C-terminal sorting domain-containing protein</fullName>
    </recommendedName>
</protein>
<accession>A0A1I2CF71</accession>
<feature type="signal peptide" evidence="1">
    <location>
        <begin position="1"/>
        <end position="19"/>
    </location>
</feature>
<reference evidence="2 3" key="1">
    <citation type="submission" date="2016-10" db="EMBL/GenBank/DDBJ databases">
        <authorList>
            <person name="de Groot N.N."/>
        </authorList>
    </citation>
    <scope>NUCLEOTIDE SEQUENCE [LARGE SCALE GENOMIC DNA]</scope>
    <source>
        <strain evidence="2 3">DSM 26130</strain>
    </source>
</reference>
<evidence type="ECO:0000313" key="2">
    <source>
        <dbReference type="EMBL" id="SFE66755.1"/>
    </source>
</evidence>
<sequence>MNVLLVSLLMAASVINAQAATLNPDDSTPKEHSFEVGMFMEAEWTVNLMLAIHQPKRIMITLRNEKGVVIYREYLKKSTTNYRRKFKFDKSEVESGVYQFEISDNQQTIVRRVEVVNIPTVESQRYITFD</sequence>
<proteinExistence type="predicted"/>
<name>A0A1I2CF71_9BACT</name>
<gene>
    <name evidence="2" type="ORF">SAMN05216167_11763</name>
</gene>
<dbReference type="AlphaFoldDB" id="A0A1I2CF71"/>
<dbReference type="Proteomes" id="UP000198598">
    <property type="component" value="Unassembled WGS sequence"/>
</dbReference>
<evidence type="ECO:0000313" key="3">
    <source>
        <dbReference type="Proteomes" id="UP000198598"/>
    </source>
</evidence>